<dbReference type="PROSITE" id="PS50887">
    <property type="entry name" value="GGDEF"/>
    <property type="match status" value="1"/>
</dbReference>
<dbReference type="PANTHER" id="PTHR45138:SF9">
    <property type="entry name" value="DIGUANYLATE CYCLASE DGCM-RELATED"/>
    <property type="match status" value="1"/>
</dbReference>
<dbReference type="SMART" id="SM00267">
    <property type="entry name" value="GGDEF"/>
    <property type="match status" value="1"/>
</dbReference>
<gene>
    <name evidence="5" type="ORF">HFO42_02095</name>
</gene>
<dbReference type="CDD" id="cd01949">
    <property type="entry name" value="GGDEF"/>
    <property type="match status" value="1"/>
</dbReference>
<feature type="transmembrane region" description="Helical" evidence="3">
    <location>
        <begin position="308"/>
        <end position="327"/>
    </location>
</feature>
<dbReference type="RefSeq" id="WP_207156937.1">
    <property type="nucleotide sequence ID" value="NZ_CP071399.1"/>
</dbReference>
<sequence length="539" mass="58709">MKFETIKRVILAAIMLPFVFMLIEGVVVIRSSVKQYWNLEKDRQFADVLARGGSIAATEILTEIGATRRYLADPSSRTAIDMQQSRVTLDRERHAFYASLPSRDALDEGLVGELSILSLAYSRIVATRSAVDQGRYAGSDPGSIYWYAALKQLAVVDALSPLISDPVLLEKSNQLMGILLTYYGERLITGIGTRYLNQGVSARLPVELFVQGKVMLGEGMDHMVFHSSAPVVRNIVAYLGRSSQVKANAITDAILAGSRPTPAVHDVWAAAQSERMAFLQQKMIEAAQDIHETGENLSTRSHIHLTRILALCAGLLILATLVLLLAAKGLRLIDRLTQDRETLVGELRSAAQTDLLTGLYNRRGFEVAASALLTQAEHGSRGISVVLFDLDHFKKINDVHGHDAGDAVLRQVAGIARQNFRSFDLLVRHGGEEFLALLPDSTPDDAAIVAERVRLAIEAAEIPLPSGDVLKVTASFGCAGRANEVSNRNFEDLVKRADLALYAAKASGRNCVVSGPIIQARMQEERRKAASGGGFDSRI</sequence>
<dbReference type="GO" id="GO:0052621">
    <property type="term" value="F:diguanylate cyclase activity"/>
    <property type="evidence" value="ECO:0007669"/>
    <property type="project" value="UniProtKB-EC"/>
</dbReference>
<keyword evidence="3" id="KW-1133">Transmembrane helix</keyword>
<dbReference type="EC" id="2.7.7.65" evidence="1"/>
<keyword evidence="3" id="KW-0812">Transmembrane</keyword>
<dbReference type="EMBL" id="JAAXEP010000001">
    <property type="protein sequence ID" value="MBY5626932.1"/>
    <property type="molecule type" value="Genomic_DNA"/>
</dbReference>
<feature type="domain" description="GGDEF" evidence="4">
    <location>
        <begin position="381"/>
        <end position="517"/>
    </location>
</feature>
<evidence type="ECO:0000313" key="6">
    <source>
        <dbReference type="Proteomes" id="UP000825699"/>
    </source>
</evidence>
<dbReference type="InterPro" id="IPR043128">
    <property type="entry name" value="Rev_trsase/Diguanyl_cyclase"/>
</dbReference>
<evidence type="ECO:0000313" key="5">
    <source>
        <dbReference type="EMBL" id="MBY5626932.1"/>
    </source>
</evidence>
<dbReference type="Proteomes" id="UP000825699">
    <property type="component" value="Unassembled WGS sequence"/>
</dbReference>
<name>A0AAJ1EBR1_RHILE</name>
<proteinExistence type="predicted"/>
<evidence type="ECO:0000256" key="2">
    <source>
        <dbReference type="ARBA" id="ARBA00034247"/>
    </source>
</evidence>
<organism evidence="5 6">
    <name type="scientific">Rhizobium leguminosarum</name>
    <dbReference type="NCBI Taxonomy" id="384"/>
    <lineage>
        <taxon>Bacteria</taxon>
        <taxon>Pseudomonadati</taxon>
        <taxon>Pseudomonadota</taxon>
        <taxon>Alphaproteobacteria</taxon>
        <taxon>Hyphomicrobiales</taxon>
        <taxon>Rhizobiaceae</taxon>
        <taxon>Rhizobium/Agrobacterium group</taxon>
        <taxon>Rhizobium</taxon>
    </lineage>
</organism>
<comment type="catalytic activity">
    <reaction evidence="2">
        <text>2 GTP = 3',3'-c-di-GMP + 2 diphosphate</text>
        <dbReference type="Rhea" id="RHEA:24898"/>
        <dbReference type="ChEBI" id="CHEBI:33019"/>
        <dbReference type="ChEBI" id="CHEBI:37565"/>
        <dbReference type="ChEBI" id="CHEBI:58805"/>
        <dbReference type="EC" id="2.7.7.65"/>
    </reaction>
</comment>
<dbReference type="InterPro" id="IPR029787">
    <property type="entry name" value="Nucleotide_cyclase"/>
</dbReference>
<dbReference type="SUPFAM" id="SSF55073">
    <property type="entry name" value="Nucleotide cyclase"/>
    <property type="match status" value="1"/>
</dbReference>
<accession>A0AAJ1EBR1</accession>
<dbReference type="InterPro" id="IPR000160">
    <property type="entry name" value="GGDEF_dom"/>
</dbReference>
<evidence type="ECO:0000256" key="3">
    <source>
        <dbReference type="SAM" id="Phobius"/>
    </source>
</evidence>
<dbReference type="Gene3D" id="3.30.70.270">
    <property type="match status" value="1"/>
</dbReference>
<keyword evidence="3" id="KW-0472">Membrane</keyword>
<reference evidence="5" key="1">
    <citation type="submission" date="2020-04" db="EMBL/GenBank/DDBJ databases">
        <title>Global-level population genomics supports evidence of horizontal gene transfer on evolution of Rhizobia in Lentils.</title>
        <authorList>
            <person name="Gai Y."/>
            <person name="Cook D."/>
            <person name="Riely B."/>
        </authorList>
    </citation>
    <scope>NUCLEOTIDE SEQUENCE</scope>
    <source>
        <strain evidence="5">Derici101B</strain>
    </source>
</reference>
<protein>
    <recommendedName>
        <fullName evidence="1">diguanylate cyclase</fullName>
        <ecNumber evidence="1">2.7.7.65</ecNumber>
    </recommendedName>
</protein>
<comment type="caution">
    <text evidence="5">The sequence shown here is derived from an EMBL/GenBank/DDBJ whole genome shotgun (WGS) entry which is preliminary data.</text>
</comment>
<dbReference type="Pfam" id="PF00990">
    <property type="entry name" value="GGDEF"/>
    <property type="match status" value="1"/>
</dbReference>
<evidence type="ECO:0000256" key="1">
    <source>
        <dbReference type="ARBA" id="ARBA00012528"/>
    </source>
</evidence>
<dbReference type="InterPro" id="IPR050469">
    <property type="entry name" value="Diguanylate_Cyclase"/>
</dbReference>
<dbReference type="AlphaFoldDB" id="A0AAJ1EBR1"/>
<dbReference type="FunFam" id="3.30.70.270:FF:000001">
    <property type="entry name" value="Diguanylate cyclase domain protein"/>
    <property type="match status" value="1"/>
</dbReference>
<dbReference type="NCBIfam" id="TIGR00254">
    <property type="entry name" value="GGDEF"/>
    <property type="match status" value="1"/>
</dbReference>
<dbReference type="PANTHER" id="PTHR45138">
    <property type="entry name" value="REGULATORY COMPONENTS OF SENSORY TRANSDUCTION SYSTEM"/>
    <property type="match status" value="1"/>
</dbReference>
<evidence type="ECO:0000259" key="4">
    <source>
        <dbReference type="PROSITE" id="PS50887"/>
    </source>
</evidence>